<keyword evidence="16" id="KW-0239">DNA-directed DNA polymerase</keyword>
<dbReference type="InterPro" id="IPR001584">
    <property type="entry name" value="Integrase_cat-core"/>
</dbReference>
<dbReference type="InterPro" id="IPR039537">
    <property type="entry name" value="Retrotran_Ty1/copia-like"/>
</dbReference>
<dbReference type="GO" id="GO:0005524">
    <property type="term" value="F:ATP binding"/>
    <property type="evidence" value="ECO:0007669"/>
    <property type="project" value="UniProtKB-KW"/>
</dbReference>
<comment type="catalytic activity">
    <reaction evidence="19">
        <text>DNA(n) + a 2'-deoxyribonucleoside 5'-triphosphate = DNA(n+1) + diphosphate</text>
        <dbReference type="Rhea" id="RHEA:22508"/>
        <dbReference type="Rhea" id="RHEA-COMP:17339"/>
        <dbReference type="Rhea" id="RHEA-COMP:17340"/>
        <dbReference type="ChEBI" id="CHEBI:33019"/>
        <dbReference type="ChEBI" id="CHEBI:61560"/>
        <dbReference type="ChEBI" id="CHEBI:173112"/>
        <dbReference type="EC" id="2.7.7.49"/>
    </reaction>
</comment>
<keyword evidence="7" id="KW-0479">Metal-binding</keyword>
<dbReference type="InterPro" id="IPR036397">
    <property type="entry name" value="RNaseH_sf"/>
</dbReference>
<keyword evidence="13" id="KW-0694">RNA-binding</keyword>
<dbReference type="GO" id="GO:0006508">
    <property type="term" value="P:proteolysis"/>
    <property type="evidence" value="ECO:0007669"/>
    <property type="project" value="UniProtKB-KW"/>
</dbReference>
<keyword evidence="2" id="KW-0815">Transposition</keyword>
<dbReference type="AlphaFoldDB" id="A0A2X0MD74"/>
<evidence type="ECO:0000256" key="10">
    <source>
        <dbReference type="ARBA" id="ARBA00022801"/>
    </source>
</evidence>
<dbReference type="SUPFAM" id="SSF53098">
    <property type="entry name" value="Ribonuclease H-like"/>
    <property type="match status" value="1"/>
</dbReference>
<keyword evidence="5" id="KW-0548">Nucleotidyltransferase</keyword>
<evidence type="ECO:0000256" key="11">
    <source>
        <dbReference type="ARBA" id="ARBA00022840"/>
    </source>
</evidence>
<dbReference type="GO" id="GO:0004519">
    <property type="term" value="F:endonuclease activity"/>
    <property type="evidence" value="ECO:0007669"/>
    <property type="project" value="UniProtKB-KW"/>
</dbReference>
<keyword evidence="15" id="KW-0695">RNA-directed DNA polymerase</keyword>
<dbReference type="InterPro" id="IPR057670">
    <property type="entry name" value="SH3_retrovirus"/>
</dbReference>
<dbReference type="GO" id="GO:0003887">
    <property type="term" value="F:DNA-directed DNA polymerase activity"/>
    <property type="evidence" value="ECO:0007669"/>
    <property type="project" value="UniProtKB-KW"/>
</dbReference>
<protein>
    <submittedName>
        <fullName evidence="23">BQ5605_C012g06717 protein</fullName>
    </submittedName>
</protein>
<feature type="compositionally biased region" description="Polar residues" evidence="21">
    <location>
        <begin position="237"/>
        <end position="248"/>
    </location>
</feature>
<dbReference type="GO" id="GO:0032196">
    <property type="term" value="P:transposition"/>
    <property type="evidence" value="ECO:0007669"/>
    <property type="project" value="UniProtKB-KW"/>
</dbReference>
<dbReference type="Pfam" id="PF00665">
    <property type="entry name" value="rve"/>
    <property type="match status" value="1"/>
</dbReference>
<evidence type="ECO:0000256" key="7">
    <source>
        <dbReference type="ARBA" id="ARBA00022723"/>
    </source>
</evidence>
<feature type="compositionally biased region" description="Pro residues" evidence="21">
    <location>
        <begin position="11"/>
        <end position="27"/>
    </location>
</feature>
<keyword evidence="14" id="KW-0229">DNA integration</keyword>
<dbReference type="GO" id="GO:0008233">
    <property type="term" value="F:peptidase activity"/>
    <property type="evidence" value="ECO:0007669"/>
    <property type="project" value="UniProtKB-KW"/>
</dbReference>
<dbReference type="GO" id="GO:0006310">
    <property type="term" value="P:DNA recombination"/>
    <property type="evidence" value="ECO:0007669"/>
    <property type="project" value="UniProtKB-KW"/>
</dbReference>
<dbReference type="PANTHER" id="PTHR42648:SF11">
    <property type="entry name" value="TRANSPOSON TY4-P GAG-POL POLYPROTEIN"/>
    <property type="match status" value="1"/>
</dbReference>
<evidence type="ECO:0000256" key="18">
    <source>
        <dbReference type="ARBA" id="ARBA00023172"/>
    </source>
</evidence>
<evidence type="ECO:0000313" key="23">
    <source>
        <dbReference type="EMBL" id="SGY15967.1"/>
    </source>
</evidence>
<evidence type="ECO:0000256" key="17">
    <source>
        <dbReference type="ARBA" id="ARBA00023113"/>
    </source>
</evidence>
<dbReference type="Pfam" id="PF25597">
    <property type="entry name" value="SH3_retrovirus"/>
    <property type="match status" value="1"/>
</dbReference>
<evidence type="ECO:0000256" key="21">
    <source>
        <dbReference type="SAM" id="MobiDB-lite"/>
    </source>
</evidence>
<evidence type="ECO:0000256" key="3">
    <source>
        <dbReference type="ARBA" id="ARBA00022612"/>
    </source>
</evidence>
<evidence type="ECO:0000256" key="19">
    <source>
        <dbReference type="ARBA" id="ARBA00048173"/>
    </source>
</evidence>
<evidence type="ECO:0000256" key="15">
    <source>
        <dbReference type="ARBA" id="ARBA00022918"/>
    </source>
</evidence>
<evidence type="ECO:0000256" key="9">
    <source>
        <dbReference type="ARBA" id="ARBA00022759"/>
    </source>
</evidence>
<reference evidence="23 24" key="1">
    <citation type="submission" date="2016-11" db="EMBL/GenBank/DDBJ databases">
        <authorList>
            <person name="Jaros S."/>
            <person name="Januszkiewicz K."/>
            <person name="Wedrychowicz H."/>
        </authorList>
    </citation>
    <scope>NUCLEOTIDE SEQUENCE [LARGE SCALE GENOMIC DNA]</scope>
</reference>
<feature type="region of interest" description="Disordered" evidence="21">
    <location>
        <begin position="1"/>
        <end position="28"/>
    </location>
</feature>
<dbReference type="GO" id="GO:0003723">
    <property type="term" value="F:RNA binding"/>
    <property type="evidence" value="ECO:0007669"/>
    <property type="project" value="UniProtKB-KW"/>
</dbReference>
<dbReference type="EMBL" id="FQNC01000014">
    <property type="protein sequence ID" value="SGY15967.1"/>
    <property type="molecule type" value="Genomic_DNA"/>
</dbReference>
<evidence type="ECO:0000259" key="22">
    <source>
        <dbReference type="PROSITE" id="PS50994"/>
    </source>
</evidence>
<dbReference type="InterPro" id="IPR054722">
    <property type="entry name" value="PolX-like_BBD"/>
</dbReference>
<keyword evidence="4" id="KW-0645">Protease</keyword>
<comment type="function">
    <text evidence="1">The aspartyl protease (PR) mediates the proteolytic cleavages of the Gag and Gag-Pol polyproteins after assembly of the VLP.</text>
</comment>
<dbReference type="GO" id="GO:0003964">
    <property type="term" value="F:RNA-directed DNA polymerase activity"/>
    <property type="evidence" value="ECO:0007669"/>
    <property type="project" value="UniProtKB-KW"/>
</dbReference>
<proteinExistence type="predicted"/>
<dbReference type="PROSITE" id="PS50994">
    <property type="entry name" value="INTEGRASE"/>
    <property type="match status" value="1"/>
</dbReference>
<keyword evidence="17" id="KW-0917">Virion maturation</keyword>
<evidence type="ECO:0000256" key="20">
    <source>
        <dbReference type="ARBA" id="ARBA00049244"/>
    </source>
</evidence>
<dbReference type="GO" id="GO:0005634">
    <property type="term" value="C:nucleus"/>
    <property type="evidence" value="ECO:0007669"/>
    <property type="project" value="UniProtKB-ARBA"/>
</dbReference>
<keyword evidence="6" id="KW-0540">Nuclease</keyword>
<feature type="region of interest" description="Disordered" evidence="21">
    <location>
        <begin position="738"/>
        <end position="803"/>
    </location>
</feature>
<accession>A0A2X0MD74</accession>
<keyword evidence="12" id="KW-0460">Magnesium</keyword>
<evidence type="ECO:0000313" key="24">
    <source>
        <dbReference type="Proteomes" id="UP000249464"/>
    </source>
</evidence>
<keyword evidence="3" id="KW-1188">Viral release from host cell</keyword>
<keyword evidence="10" id="KW-0378">Hydrolase</keyword>
<keyword evidence="9" id="KW-0255">Endonuclease</keyword>
<feature type="region of interest" description="Disordered" evidence="21">
    <location>
        <begin position="232"/>
        <end position="253"/>
    </location>
</feature>
<evidence type="ECO:0000256" key="4">
    <source>
        <dbReference type="ARBA" id="ARBA00022670"/>
    </source>
</evidence>
<evidence type="ECO:0000256" key="5">
    <source>
        <dbReference type="ARBA" id="ARBA00022695"/>
    </source>
</evidence>
<keyword evidence="24" id="KW-1185">Reference proteome</keyword>
<gene>
    <name evidence="23" type="primary">BQ5605_C012g06717</name>
    <name evidence="23" type="ORF">BQ5605_C012G06717</name>
</gene>
<comment type="catalytic activity">
    <reaction evidence="20">
        <text>DNA(n) + a 2'-deoxyribonucleoside 5'-triphosphate = DNA(n+1) + diphosphate</text>
        <dbReference type="Rhea" id="RHEA:22508"/>
        <dbReference type="Rhea" id="RHEA-COMP:17339"/>
        <dbReference type="Rhea" id="RHEA-COMP:17340"/>
        <dbReference type="ChEBI" id="CHEBI:33019"/>
        <dbReference type="ChEBI" id="CHEBI:61560"/>
        <dbReference type="ChEBI" id="CHEBI:173112"/>
        <dbReference type="EC" id="2.7.7.7"/>
    </reaction>
</comment>
<dbReference type="Pfam" id="PF22936">
    <property type="entry name" value="Pol_BBD"/>
    <property type="match status" value="1"/>
</dbReference>
<keyword evidence="8" id="KW-0547">Nucleotide-binding</keyword>
<evidence type="ECO:0000256" key="13">
    <source>
        <dbReference type="ARBA" id="ARBA00022884"/>
    </source>
</evidence>
<dbReference type="PANTHER" id="PTHR42648">
    <property type="entry name" value="TRANSPOSASE, PUTATIVE-RELATED"/>
    <property type="match status" value="1"/>
</dbReference>
<evidence type="ECO:0000256" key="14">
    <source>
        <dbReference type="ARBA" id="ARBA00022908"/>
    </source>
</evidence>
<dbReference type="Proteomes" id="UP000249464">
    <property type="component" value="Unassembled WGS sequence"/>
</dbReference>
<name>A0A2X0MD74_9BASI</name>
<organism evidence="23 24">
    <name type="scientific">Microbotryum silenes-dioicae</name>
    <dbReference type="NCBI Taxonomy" id="796604"/>
    <lineage>
        <taxon>Eukaryota</taxon>
        <taxon>Fungi</taxon>
        <taxon>Dikarya</taxon>
        <taxon>Basidiomycota</taxon>
        <taxon>Pucciniomycotina</taxon>
        <taxon>Microbotryomycetes</taxon>
        <taxon>Microbotryales</taxon>
        <taxon>Microbotryaceae</taxon>
        <taxon>Microbotryum</taxon>
    </lineage>
</organism>
<dbReference type="Gene3D" id="3.30.420.10">
    <property type="entry name" value="Ribonuclease H-like superfamily/Ribonuclease H"/>
    <property type="match status" value="1"/>
</dbReference>
<evidence type="ECO:0000256" key="12">
    <source>
        <dbReference type="ARBA" id="ARBA00022842"/>
    </source>
</evidence>
<evidence type="ECO:0000256" key="16">
    <source>
        <dbReference type="ARBA" id="ARBA00022932"/>
    </source>
</evidence>
<dbReference type="GO" id="GO:0046872">
    <property type="term" value="F:metal ion binding"/>
    <property type="evidence" value="ECO:0007669"/>
    <property type="project" value="UniProtKB-KW"/>
</dbReference>
<evidence type="ECO:0000256" key="2">
    <source>
        <dbReference type="ARBA" id="ARBA00022578"/>
    </source>
</evidence>
<feature type="domain" description="Integrase catalytic" evidence="22">
    <location>
        <begin position="457"/>
        <end position="633"/>
    </location>
</feature>
<evidence type="ECO:0000256" key="1">
    <source>
        <dbReference type="ARBA" id="ARBA00002180"/>
    </source>
</evidence>
<keyword evidence="16" id="KW-0808">Transferase</keyword>
<keyword evidence="11" id="KW-0067">ATP-binding</keyword>
<sequence>MSAAGDSAPEAKPPNTTPAPPDVPPLRLPTHTAAFTTTELLRSSSGYQDWVLTIRSHLPSGVVRYLKTGVPLESWPASYVPLWDHYACSLLCASVDSQAVLPGLLPYLDEPLAAPKVWLALCERYGTVSAVDLLPVIQRLLSSDPVPVTPDLFLQYTHSPSLGDSAKMPSATEIFACLYRNVKARPIEAPAAAVATPQPHHGRSRPCLNPSCRKMHWLKECPDTAYRARRNADAQNKRGNSKVSQPTASPAAVDTPESVSFMACLLATLSPFCKLAWLLNSGANRHMTNDRDLFSELHAVAGPRVGGVAGSLSSTGCGTIHIHTAKGPIVVSNVLLVPDLPCNLLSVFQLDQLGYRVSFEARRACITRPSGTVVATAQAVGNNLYALVLGPTPCTPRVLLATPSKVPLLTLHHRLAHLPVVQIKNIVQRGLVTGVDWVYLDEELRDFYCNACLASKAHALPFAHSKSIASGRLDFIHVDVAQMPRPTFGGHQYMLVIIDNFSRKHWCILLALKSDVFPRLRDWILEVKNATGDKVKTIRSDNGGEFTLRNFVDLCLAKGICQELTIPYMPQQNGYVERSNCTIKEGILALLYSSGADSHLWGEAAMYFVHCKNLMPHAGVGGEIPDTCWHGFAPDISTLCAYGCRAWHHLPSAKRTDLDPKAVPLLFVGFDHHTKAFRLFESSTCKIHLSRNVIFRESKFPALRPVTNVCAGPIPLPIVIDAYPDQVDLPEPSLVASPCSLAPRAEPLPPAPVAPDQGPAHGPSPAHDVPDQDSLTPPASDLGSPATPPSLAQFDSPDPMDLLSRPRNVASLCRVQELPDNVDDALHSPLAMAYLASGAATLLETSPSDPTELITPACNPPHWRAAMATPQADEWRLAARDKFDSLLRDFSAFTPIDKSLVPADSEVLGSRFVFRVEWMPKRFRTWDVATAEATGGAST</sequence>
<evidence type="ECO:0000256" key="6">
    <source>
        <dbReference type="ARBA" id="ARBA00022722"/>
    </source>
</evidence>
<keyword evidence="18" id="KW-0233">DNA recombination</keyword>
<evidence type="ECO:0000256" key="8">
    <source>
        <dbReference type="ARBA" id="ARBA00022741"/>
    </source>
</evidence>
<dbReference type="InterPro" id="IPR012337">
    <property type="entry name" value="RNaseH-like_sf"/>
</dbReference>
<dbReference type="GO" id="GO:0015074">
    <property type="term" value="P:DNA integration"/>
    <property type="evidence" value="ECO:0007669"/>
    <property type="project" value="UniProtKB-KW"/>
</dbReference>